<evidence type="ECO:0008006" key="4">
    <source>
        <dbReference type="Google" id="ProtNLM"/>
    </source>
</evidence>
<feature type="chain" id="PRO_5003019559" description="Lipocalin-like domain-containing protein" evidence="1">
    <location>
        <begin position="28"/>
        <end position="155"/>
    </location>
</feature>
<dbReference type="RefSeq" id="WP_012853124.1">
    <property type="nucleotide sequence ID" value="NC_013510.1"/>
</dbReference>
<evidence type="ECO:0000313" key="3">
    <source>
        <dbReference type="Proteomes" id="UP000001918"/>
    </source>
</evidence>
<evidence type="ECO:0000313" key="2">
    <source>
        <dbReference type="EMBL" id="ACY98340.1"/>
    </source>
</evidence>
<dbReference type="HOGENOM" id="CLU_1694665_0_0_11"/>
<dbReference type="AlphaFoldDB" id="D1A6T6"/>
<dbReference type="KEGG" id="tcu:Tcur_2795"/>
<keyword evidence="3" id="KW-1185">Reference proteome</keyword>
<accession>D1A6T6</accession>
<keyword evidence="1" id="KW-0732">Signal</keyword>
<evidence type="ECO:0000256" key="1">
    <source>
        <dbReference type="SAM" id="SignalP"/>
    </source>
</evidence>
<dbReference type="EMBL" id="CP001738">
    <property type="protein sequence ID" value="ACY98340.1"/>
    <property type="molecule type" value="Genomic_DNA"/>
</dbReference>
<gene>
    <name evidence="2" type="ordered locus">Tcur_2795</name>
</gene>
<proteinExistence type="predicted"/>
<name>D1A6T6_THECD</name>
<organism evidence="2 3">
    <name type="scientific">Thermomonospora curvata (strain ATCC 19995 / DSM 43183 / JCM 3096 / KCTC 9072 / NBRC 15933 / NCIMB 10081 / Henssen B9)</name>
    <dbReference type="NCBI Taxonomy" id="471852"/>
    <lineage>
        <taxon>Bacteria</taxon>
        <taxon>Bacillati</taxon>
        <taxon>Actinomycetota</taxon>
        <taxon>Actinomycetes</taxon>
        <taxon>Streptosporangiales</taxon>
        <taxon>Thermomonosporaceae</taxon>
        <taxon>Thermomonospora</taxon>
    </lineage>
</organism>
<feature type="signal peptide" evidence="1">
    <location>
        <begin position="1"/>
        <end position="27"/>
    </location>
</feature>
<reference evidence="2 3" key="1">
    <citation type="journal article" date="2011" name="Stand. Genomic Sci.">
        <title>Complete genome sequence of Thermomonospora curvata type strain (B9).</title>
        <authorList>
            <person name="Chertkov O."/>
            <person name="Sikorski J."/>
            <person name="Nolan M."/>
            <person name="Lapidus A."/>
            <person name="Lucas S."/>
            <person name="Del Rio T.G."/>
            <person name="Tice H."/>
            <person name="Cheng J.F."/>
            <person name="Goodwin L."/>
            <person name="Pitluck S."/>
            <person name="Liolios K."/>
            <person name="Ivanova N."/>
            <person name="Mavromatis K."/>
            <person name="Mikhailova N."/>
            <person name="Ovchinnikova G."/>
            <person name="Pati A."/>
            <person name="Chen A."/>
            <person name="Palaniappan K."/>
            <person name="Djao O.D."/>
            <person name="Land M."/>
            <person name="Hauser L."/>
            <person name="Chang Y.J."/>
            <person name="Jeffries C.D."/>
            <person name="Brettin T."/>
            <person name="Han C."/>
            <person name="Detter J.C."/>
            <person name="Rohde M."/>
            <person name="Goker M."/>
            <person name="Woyke T."/>
            <person name="Bristow J."/>
            <person name="Eisen J.A."/>
            <person name="Markowitz V."/>
            <person name="Hugenholtz P."/>
            <person name="Klenk H.P."/>
            <person name="Kyrpides N.C."/>
        </authorList>
    </citation>
    <scope>NUCLEOTIDE SEQUENCE [LARGE SCALE GENOMIC DNA]</scope>
    <source>
        <strain evidence="3">ATCC 19995 / DSM 43183 / JCM 3096 / KCTC 9072 / NBRC 15933 / NCIMB 10081 / Henssen B9</strain>
    </source>
</reference>
<dbReference type="eggNOG" id="ENOG5032H3D">
    <property type="taxonomic scope" value="Bacteria"/>
</dbReference>
<dbReference type="Proteomes" id="UP000001918">
    <property type="component" value="Chromosome"/>
</dbReference>
<sequence length="155" mass="16596">MIRTAWRVAAGTAAVVAGICIATPAEAAARRTGHPVGTWTGVVSWDGGRQEVAMSFFADGTLCLVPEDDPAGGAEGSGVWRHTGGNRFSFTATERFYGPDGETLGWLTTSQKAVQTGPRFRSKGESAQYDAEWNLYYTVTSRLDMRRTGTSPTPC</sequence>
<protein>
    <recommendedName>
        <fullName evidence="4">Lipocalin-like domain-containing protein</fullName>
    </recommendedName>
</protein>
<dbReference type="STRING" id="471852.Tcur_2795"/>